<proteinExistence type="predicted"/>
<dbReference type="Proteomes" id="UP000807504">
    <property type="component" value="Unassembled WGS sequence"/>
</dbReference>
<keyword evidence="2" id="KW-1185">Reference proteome</keyword>
<evidence type="ECO:0000313" key="2">
    <source>
        <dbReference type="Proteomes" id="UP000807504"/>
    </source>
</evidence>
<protein>
    <submittedName>
        <fullName evidence="1">Uncharacterized protein</fullName>
    </submittedName>
</protein>
<reference evidence="1" key="1">
    <citation type="journal article" date="2020" name="bioRxiv">
        <title>Chromosome-level reference genome of the European wasp spider Argiope bruennichi: a resource for studies on range expansion and evolutionary adaptation.</title>
        <authorList>
            <person name="Sheffer M.M."/>
            <person name="Hoppe A."/>
            <person name="Krehenwinkel H."/>
            <person name="Uhl G."/>
            <person name="Kuss A.W."/>
            <person name="Jensen L."/>
            <person name="Jensen C."/>
            <person name="Gillespie R.G."/>
            <person name="Hoff K.J."/>
            <person name="Prost S."/>
        </authorList>
    </citation>
    <scope>NUCLEOTIDE SEQUENCE</scope>
</reference>
<organism evidence="1 2">
    <name type="scientific">Argiope bruennichi</name>
    <name type="common">Wasp spider</name>
    <name type="synonym">Aranea bruennichi</name>
    <dbReference type="NCBI Taxonomy" id="94029"/>
    <lineage>
        <taxon>Eukaryota</taxon>
        <taxon>Metazoa</taxon>
        <taxon>Ecdysozoa</taxon>
        <taxon>Arthropoda</taxon>
        <taxon>Chelicerata</taxon>
        <taxon>Arachnida</taxon>
        <taxon>Araneae</taxon>
        <taxon>Araneomorphae</taxon>
        <taxon>Entelegynae</taxon>
        <taxon>Araneoidea</taxon>
        <taxon>Araneidae</taxon>
        <taxon>Argiope</taxon>
    </lineage>
</organism>
<dbReference type="AlphaFoldDB" id="A0A8T0EIT1"/>
<accession>A0A8T0EIT1</accession>
<name>A0A8T0EIT1_ARGBR</name>
<comment type="caution">
    <text evidence="1">The sequence shown here is derived from an EMBL/GenBank/DDBJ whole genome shotgun (WGS) entry which is preliminary data.</text>
</comment>
<gene>
    <name evidence="1" type="ORF">HNY73_016445</name>
</gene>
<reference evidence="1" key="2">
    <citation type="submission" date="2020-06" db="EMBL/GenBank/DDBJ databases">
        <authorList>
            <person name="Sheffer M."/>
        </authorList>
    </citation>
    <scope>NUCLEOTIDE SEQUENCE</scope>
</reference>
<evidence type="ECO:0000313" key="1">
    <source>
        <dbReference type="EMBL" id="KAF8773822.1"/>
    </source>
</evidence>
<sequence length="155" mass="18484">MMTRNVVCDTVIEKNNMWMIFEELLDTNESLEEACFILDELQELIRKLPNTMRTNTKQDIAITNSVQILDDSLDKVMETTGVYFDEIEMKLDDIQKYLLRNYSDIHRCMQLVSEVRCDQKYIDTLISNAEKEIYKFLETVDLYMQDRRKCDGRKK</sequence>
<dbReference type="EMBL" id="JABXBU010002227">
    <property type="protein sequence ID" value="KAF8773822.1"/>
    <property type="molecule type" value="Genomic_DNA"/>
</dbReference>